<name>A0A655JRW1_MYCTX</name>
<evidence type="ECO:0000313" key="3">
    <source>
        <dbReference type="Proteomes" id="UP000044938"/>
    </source>
</evidence>
<organism evidence="2 3">
    <name type="scientific">Mycobacterium tuberculosis</name>
    <dbReference type="NCBI Taxonomy" id="1773"/>
    <lineage>
        <taxon>Bacteria</taxon>
        <taxon>Bacillati</taxon>
        <taxon>Actinomycetota</taxon>
        <taxon>Actinomycetes</taxon>
        <taxon>Mycobacteriales</taxon>
        <taxon>Mycobacteriaceae</taxon>
        <taxon>Mycobacterium</taxon>
        <taxon>Mycobacterium tuberculosis complex</taxon>
    </lineage>
</organism>
<accession>A0A655JRW1</accession>
<feature type="region of interest" description="Disordered" evidence="1">
    <location>
        <begin position="22"/>
        <end position="59"/>
    </location>
</feature>
<protein>
    <submittedName>
        <fullName evidence="2">Uncharacterized protein</fullName>
    </submittedName>
</protein>
<gene>
    <name evidence="2" type="ORF">ERS007720_04618</name>
</gene>
<dbReference type="AlphaFoldDB" id="A0A655JRW1"/>
<proteinExistence type="predicted"/>
<evidence type="ECO:0000256" key="1">
    <source>
        <dbReference type="SAM" id="MobiDB-lite"/>
    </source>
</evidence>
<dbReference type="Proteomes" id="UP000044938">
    <property type="component" value="Unassembled WGS sequence"/>
</dbReference>
<sequence>MLVAYFQVTCGRPVRCLWSHSRSGPAATCSANTPDRTCRPAADSRPAPPPAIPFGSATA</sequence>
<dbReference type="EMBL" id="CSAJ01001043">
    <property type="protein sequence ID" value="COX51626.1"/>
    <property type="molecule type" value="Genomic_DNA"/>
</dbReference>
<reference evidence="2 3" key="1">
    <citation type="submission" date="2015-03" db="EMBL/GenBank/DDBJ databases">
        <authorList>
            <consortium name="Pathogen Informatics"/>
        </authorList>
    </citation>
    <scope>NUCLEOTIDE SEQUENCE [LARGE SCALE GENOMIC DNA]</scope>
    <source>
        <strain evidence="2 3">M09401471</strain>
    </source>
</reference>
<evidence type="ECO:0000313" key="2">
    <source>
        <dbReference type="EMBL" id="COX51626.1"/>
    </source>
</evidence>